<gene>
    <name evidence="6" type="ORF">AAF712_002229</name>
</gene>
<feature type="transmembrane region" description="Helical" evidence="4">
    <location>
        <begin position="119"/>
        <end position="136"/>
    </location>
</feature>
<keyword evidence="4" id="KW-0812">Transmembrane</keyword>
<name>A0ABR3ABL8_9AGAR</name>
<evidence type="ECO:0000313" key="7">
    <source>
        <dbReference type="Proteomes" id="UP001437256"/>
    </source>
</evidence>
<dbReference type="SMART" id="SM00382">
    <property type="entry name" value="AAA"/>
    <property type="match status" value="1"/>
</dbReference>
<protein>
    <recommendedName>
        <fullName evidence="5">ABC transporter domain-containing protein</fullName>
    </recommendedName>
</protein>
<dbReference type="InterPro" id="IPR003593">
    <property type="entry name" value="AAA+_ATPase"/>
</dbReference>
<accession>A0ABR3ABL8</accession>
<dbReference type="SUPFAM" id="SSF52540">
    <property type="entry name" value="P-loop containing nucleoside triphosphate hydrolases"/>
    <property type="match status" value="1"/>
</dbReference>
<organism evidence="6 7">
    <name type="scientific">Marasmius tenuissimus</name>
    <dbReference type="NCBI Taxonomy" id="585030"/>
    <lineage>
        <taxon>Eukaryota</taxon>
        <taxon>Fungi</taxon>
        <taxon>Dikarya</taxon>
        <taxon>Basidiomycota</taxon>
        <taxon>Agaricomycotina</taxon>
        <taxon>Agaricomycetes</taxon>
        <taxon>Agaricomycetidae</taxon>
        <taxon>Agaricales</taxon>
        <taxon>Marasmiineae</taxon>
        <taxon>Marasmiaceae</taxon>
        <taxon>Marasmius</taxon>
    </lineage>
</organism>
<dbReference type="InterPro" id="IPR003439">
    <property type="entry name" value="ABC_transporter-like_ATP-bd"/>
</dbReference>
<dbReference type="PROSITE" id="PS50893">
    <property type="entry name" value="ABC_TRANSPORTER_2"/>
    <property type="match status" value="1"/>
</dbReference>
<sequence>MRTIETGLVAHSIDTIAVAKAIVLRTFVVAVFSMAGRLGERVGRDFQVGVNYYYEEILYKDKIVDVVTLEDDDEELHGGITSDIPWRAFHRLVCFYGYLVGFVGNAAFIGNIVRHENHGLVLVLLCLAPTFLEFLLTKNMWILPRITEAVNPHYLRMRSLLNLAHKKHRYDILSGNVSRYLYQEYRKACRAVGPVSLDSPENIYRRDNLSWAATTLSAIAGDFTMIYHASLAIFVSHRASMALFTAIRHVAPTLLPCFSSIFHSTDQIIQSLSQLQDLYNVQARKNQRKINGNLRYPNSAQEICGMRLELRSDFSSLDPLQLVMRTLTLIPSRNVTFSYPGTPDQKALDNVSAEIGPGQLVAVVGSNGSGKSTLINLLTRIYDPRNGQVLVDGTNLKRLEIESFRDATTVLTQEHLLYNGMSIAENIAIGRPELVMDEEEIMDAARKSGADQVIAKFGAKSFSELSGTIIDPFREQALRKVDTQDQKHPLNKLWKELQKGRNLDVSGGERQRLVAARAFMRMKDPKVKLVLVDEPTSALDPEAERDLFANLLAARQGRTMVFVTHRLGHLTQHADLILFVLS</sequence>
<evidence type="ECO:0000313" key="6">
    <source>
        <dbReference type="EMBL" id="KAL0070398.1"/>
    </source>
</evidence>
<dbReference type="Pfam" id="PF00005">
    <property type="entry name" value="ABC_tran"/>
    <property type="match status" value="1"/>
</dbReference>
<evidence type="ECO:0000256" key="4">
    <source>
        <dbReference type="SAM" id="Phobius"/>
    </source>
</evidence>
<comment type="similarity">
    <text evidence="3">Belongs to the ABC transporter superfamily. ABCB family. Heavy Metal importer (TC 3.A.1.210) subfamily.</text>
</comment>
<dbReference type="Proteomes" id="UP001437256">
    <property type="component" value="Unassembled WGS sequence"/>
</dbReference>
<evidence type="ECO:0000256" key="1">
    <source>
        <dbReference type="ARBA" id="ARBA00022741"/>
    </source>
</evidence>
<dbReference type="EMBL" id="JBBXMP010000006">
    <property type="protein sequence ID" value="KAL0070398.1"/>
    <property type="molecule type" value="Genomic_DNA"/>
</dbReference>
<feature type="transmembrane region" description="Helical" evidence="4">
    <location>
        <begin position="16"/>
        <end position="35"/>
    </location>
</feature>
<evidence type="ECO:0000259" key="5">
    <source>
        <dbReference type="PROSITE" id="PS50893"/>
    </source>
</evidence>
<keyword evidence="1" id="KW-0547">Nucleotide-binding</keyword>
<reference evidence="6 7" key="1">
    <citation type="submission" date="2024-05" db="EMBL/GenBank/DDBJ databases">
        <title>A draft genome resource for the thread blight pathogen Marasmius tenuissimus strain MS-2.</title>
        <authorList>
            <person name="Yulfo-Soto G.E."/>
            <person name="Baruah I.K."/>
            <person name="Amoako-Attah I."/>
            <person name="Bukari Y."/>
            <person name="Meinhardt L.W."/>
            <person name="Bailey B.A."/>
            <person name="Cohen S.P."/>
        </authorList>
    </citation>
    <scope>NUCLEOTIDE SEQUENCE [LARGE SCALE GENOMIC DNA]</scope>
    <source>
        <strain evidence="6 7">MS-2</strain>
    </source>
</reference>
<dbReference type="Gene3D" id="3.40.50.300">
    <property type="entry name" value="P-loop containing nucleotide triphosphate hydrolases"/>
    <property type="match status" value="1"/>
</dbReference>
<evidence type="ECO:0000256" key="2">
    <source>
        <dbReference type="ARBA" id="ARBA00022840"/>
    </source>
</evidence>
<dbReference type="PANTHER" id="PTHR24221">
    <property type="entry name" value="ATP-BINDING CASSETTE SUB-FAMILY B"/>
    <property type="match status" value="1"/>
</dbReference>
<feature type="domain" description="ABC transporter" evidence="5">
    <location>
        <begin position="330"/>
        <end position="581"/>
    </location>
</feature>
<evidence type="ECO:0000256" key="3">
    <source>
        <dbReference type="ARBA" id="ARBA00024363"/>
    </source>
</evidence>
<keyword evidence="7" id="KW-1185">Reference proteome</keyword>
<feature type="transmembrane region" description="Helical" evidence="4">
    <location>
        <begin position="92"/>
        <end position="113"/>
    </location>
</feature>
<keyword evidence="2" id="KW-0067">ATP-binding</keyword>
<keyword evidence="4" id="KW-0472">Membrane</keyword>
<proteinExistence type="inferred from homology"/>
<dbReference type="InterPro" id="IPR039421">
    <property type="entry name" value="Type_1_exporter"/>
</dbReference>
<dbReference type="PANTHER" id="PTHR24221:SF654">
    <property type="entry name" value="ATP-BINDING CASSETTE SUB-FAMILY B MEMBER 6"/>
    <property type="match status" value="1"/>
</dbReference>
<dbReference type="InterPro" id="IPR027417">
    <property type="entry name" value="P-loop_NTPase"/>
</dbReference>
<comment type="caution">
    <text evidence="6">The sequence shown here is derived from an EMBL/GenBank/DDBJ whole genome shotgun (WGS) entry which is preliminary data.</text>
</comment>
<keyword evidence="4" id="KW-1133">Transmembrane helix</keyword>